<feature type="region of interest" description="Disordered" evidence="1">
    <location>
        <begin position="224"/>
        <end position="247"/>
    </location>
</feature>
<sequence>MYEIKPERQLELLRWLISFQDAQWLIKTTAVLGGAEALKLNSKVRNALGKTEMKAVLALVGKSKADNLADAFEILKTFLNLAYGERGWKGEFRLFSDHQAEIEVSSWILTDNLRKATNSGIEAFSFAIEVLWNSWFEMLLPDTHVEISSKLSGTNGRTSDLFSITCFSESFDIPPQPAVVNPAVSESNPVAAALQIPLDDEKPGTTPVPPANTLVDYTTYTPPIESRHTPPVSPTEQFDSKSIPLPAPMQGGTLSQRLANKRIGSNEINPEPSHTNEKTSANIVPLYDPNEARPLYSVDLERKTKDAIGRSELKRNKLMQKLFLSKEARELLENAADEAIVPAFNLAAGIESILQNLIVERNHKTPGYISEEVHVIGGANGDLQILVGKRVFSAVSEVPPGHIRELLNEAVARWGESAAG</sequence>
<protein>
    <submittedName>
        <fullName evidence="2">Uncharacterized protein</fullName>
    </submittedName>
</protein>
<accession>A0A8T7LQX6</accession>
<keyword evidence="5" id="KW-1185">Reference proteome</keyword>
<name>A0A8T7LQX6_9CHLR</name>
<evidence type="ECO:0000313" key="5">
    <source>
        <dbReference type="Proteomes" id="UP001431572"/>
    </source>
</evidence>
<dbReference type="Proteomes" id="UP001431572">
    <property type="component" value="Chromosome 1"/>
</dbReference>
<dbReference type="AlphaFoldDB" id="A0A8T7LQX6"/>
<evidence type="ECO:0000313" key="3">
    <source>
        <dbReference type="EMBL" id="WJW66280.1"/>
    </source>
</evidence>
<evidence type="ECO:0000313" key="4">
    <source>
        <dbReference type="Proteomes" id="UP000521676"/>
    </source>
</evidence>
<dbReference type="RefSeq" id="WP_341468164.1">
    <property type="nucleotide sequence ID" value="NZ_CP128399.1"/>
</dbReference>
<dbReference type="EMBL" id="JACATZ010000001">
    <property type="protein sequence ID" value="NWJ44388.1"/>
    <property type="molecule type" value="Genomic_DNA"/>
</dbReference>
<reference evidence="3" key="2">
    <citation type="journal article" date="2024" name="Nature">
        <title>Anoxygenic phototroph of the Chloroflexota uses a type I reaction centre.</title>
        <authorList>
            <person name="Tsuji J.M."/>
            <person name="Shaw N.A."/>
            <person name="Nagashima S."/>
            <person name="Venkiteswaran J.J."/>
            <person name="Schiff S.L."/>
            <person name="Watanabe T."/>
            <person name="Fukui M."/>
            <person name="Hanada S."/>
            <person name="Tank M."/>
            <person name="Neufeld J.D."/>
        </authorList>
    </citation>
    <scope>NUCLEOTIDE SEQUENCE</scope>
    <source>
        <strain evidence="3">L227-S17</strain>
    </source>
</reference>
<dbReference type="Proteomes" id="UP000521676">
    <property type="component" value="Unassembled WGS sequence"/>
</dbReference>
<reference evidence="2 4" key="1">
    <citation type="submission" date="2020-06" db="EMBL/GenBank/DDBJ databases">
        <title>Anoxygenic phototrophic Chloroflexota member uses a Type I reaction center.</title>
        <authorList>
            <person name="Tsuji J.M."/>
            <person name="Shaw N.A."/>
            <person name="Nagashima S."/>
            <person name="Venkiteswaran J."/>
            <person name="Schiff S.L."/>
            <person name="Hanada S."/>
            <person name="Tank M."/>
            <person name="Neufeld J.D."/>
        </authorList>
    </citation>
    <scope>NUCLEOTIDE SEQUENCE [LARGE SCALE GENOMIC DNA]</scope>
    <source>
        <strain evidence="2">L227-S17</strain>
    </source>
</reference>
<organism evidence="2 4">
    <name type="scientific">Candidatus Chlorohelix allophototropha</name>
    <dbReference type="NCBI Taxonomy" id="3003348"/>
    <lineage>
        <taxon>Bacteria</taxon>
        <taxon>Bacillati</taxon>
        <taxon>Chloroflexota</taxon>
        <taxon>Chloroflexia</taxon>
        <taxon>Candidatus Chloroheliales</taxon>
        <taxon>Candidatus Chloroheliaceae</taxon>
        <taxon>Candidatus Chlorohelix</taxon>
    </lineage>
</organism>
<evidence type="ECO:0000256" key="1">
    <source>
        <dbReference type="SAM" id="MobiDB-lite"/>
    </source>
</evidence>
<proteinExistence type="predicted"/>
<gene>
    <name evidence="2" type="ORF">HXX08_00770</name>
    <name evidence="3" type="ORF">OZ401_002073</name>
</gene>
<dbReference type="EMBL" id="CP128399">
    <property type="protein sequence ID" value="WJW66280.1"/>
    <property type="molecule type" value="Genomic_DNA"/>
</dbReference>
<evidence type="ECO:0000313" key="2">
    <source>
        <dbReference type="EMBL" id="NWJ44388.1"/>
    </source>
</evidence>